<dbReference type="EMBL" id="BMKE01000011">
    <property type="protein sequence ID" value="GGB43770.1"/>
    <property type="molecule type" value="Genomic_DNA"/>
</dbReference>
<protein>
    <submittedName>
        <fullName evidence="1">Uncharacterized protein</fullName>
    </submittedName>
</protein>
<name>A0ABQ1IJF6_9GAMM</name>
<organism evidence="1 2">
    <name type="scientific">Oceanisphaera marina</name>
    <dbReference type="NCBI Taxonomy" id="2017550"/>
    <lineage>
        <taxon>Bacteria</taxon>
        <taxon>Pseudomonadati</taxon>
        <taxon>Pseudomonadota</taxon>
        <taxon>Gammaproteobacteria</taxon>
        <taxon>Aeromonadales</taxon>
        <taxon>Aeromonadaceae</taxon>
        <taxon>Oceanisphaera</taxon>
    </lineage>
</organism>
<comment type="caution">
    <text evidence="1">The sequence shown here is derived from an EMBL/GenBank/DDBJ whole genome shotgun (WGS) entry which is preliminary data.</text>
</comment>
<evidence type="ECO:0000313" key="1">
    <source>
        <dbReference type="EMBL" id="GGB43770.1"/>
    </source>
</evidence>
<gene>
    <name evidence="1" type="ORF">GCM10011502_16390</name>
</gene>
<proteinExistence type="predicted"/>
<accession>A0ABQ1IJF6</accession>
<dbReference type="Proteomes" id="UP000646152">
    <property type="component" value="Unassembled WGS sequence"/>
</dbReference>
<evidence type="ECO:0000313" key="2">
    <source>
        <dbReference type="Proteomes" id="UP000646152"/>
    </source>
</evidence>
<reference evidence="2" key="1">
    <citation type="journal article" date="2019" name="Int. J. Syst. Evol. Microbiol.">
        <title>The Global Catalogue of Microorganisms (GCM) 10K type strain sequencing project: providing services to taxonomists for standard genome sequencing and annotation.</title>
        <authorList>
            <consortium name="The Broad Institute Genomics Platform"/>
            <consortium name="The Broad Institute Genome Sequencing Center for Infectious Disease"/>
            <person name="Wu L."/>
            <person name="Ma J."/>
        </authorList>
    </citation>
    <scope>NUCLEOTIDE SEQUENCE [LARGE SCALE GENOMIC DNA]</scope>
    <source>
        <strain evidence="2">CGMCC 1.15923</strain>
    </source>
</reference>
<keyword evidence="2" id="KW-1185">Reference proteome</keyword>
<sequence length="61" mass="7072">MGTAARFGSFRFLMFDFFGHDIAMICRELTPLYGYFAAKSCLFLSNKVRYQAALRDFLTIM</sequence>